<feature type="transmembrane region" description="Helical" evidence="1">
    <location>
        <begin position="12"/>
        <end position="30"/>
    </location>
</feature>
<dbReference type="InterPro" id="IPR000917">
    <property type="entry name" value="Sulfatase_N"/>
</dbReference>
<dbReference type="PANTHER" id="PTHR30443">
    <property type="entry name" value="INNER MEMBRANE PROTEIN"/>
    <property type="match status" value="1"/>
</dbReference>
<dbReference type="GO" id="GO:0009244">
    <property type="term" value="P:lipopolysaccharide core region biosynthetic process"/>
    <property type="evidence" value="ECO:0007669"/>
    <property type="project" value="TreeGrafter"/>
</dbReference>
<sequence length="556" mass="61901">MGSSLLSASRRVVTSPLGLLALLGMYVAVVEMRPGRLYYILNFLLFRDSLAHFLLFLLCLGISLAGVLSLLLNRNKPLYWATLLLWFPCLVVSLTYRFIIGYNFMHSDAVLAWNNRPLAGSALENYAPLVAAAILASVVVLALLHLLRKKTKWRAAPAMALAFPLAAVAVYTHITWTTGVVDDFPALYRVPLNFGAAIAGQVPQPAREPVPVSPATAGVPHLFLIMDESITATELSLNHPQKKTTPFLASLQDHLYNYGVASATVNQSAGSNMALMSGTRLSELPDTAFRTLSRTNIFQFAQKAGYKTYYIDAQLGGDVLQNFMSPEDLKYIDSLLRPAALHPALPYYERDMWVAEYLVRLAKQPERIFAYVVKAGAHWPYARTYPADSAFFQPTLTQRSLYKDRTRTLNTYHNALRWTVDAFWRKLTTNISGRDSTVIVYTSDHGQNLTEAGISIAHASVQDTSPQEVAVPLWVWDPAQISRLPPPQKQGYSHFHIFPTLLQLQGYAPGWVQTRYGSSLYDRVSPAAPRLFLAGDLFGRGPHSLQRFVWPLKAGK</sequence>
<dbReference type="AlphaFoldDB" id="A0A839GPH1"/>
<protein>
    <submittedName>
        <fullName evidence="3">Lipid A ethanolaminephosphotransferase</fullName>
        <ecNumber evidence="3">2.7.8.-</ecNumber>
    </submittedName>
</protein>
<evidence type="ECO:0000313" key="4">
    <source>
        <dbReference type="Proteomes" id="UP000563094"/>
    </source>
</evidence>
<keyword evidence="1" id="KW-0812">Transmembrane</keyword>
<feature type="domain" description="Sulfatase N-terminal" evidence="2">
    <location>
        <begin position="220"/>
        <end position="506"/>
    </location>
</feature>
<dbReference type="InterPro" id="IPR017850">
    <property type="entry name" value="Alkaline_phosphatase_core_sf"/>
</dbReference>
<dbReference type="SUPFAM" id="SSF53649">
    <property type="entry name" value="Alkaline phosphatase-like"/>
    <property type="match status" value="1"/>
</dbReference>
<feature type="transmembrane region" description="Helical" evidence="1">
    <location>
        <begin position="158"/>
        <end position="176"/>
    </location>
</feature>
<reference evidence="3 4" key="1">
    <citation type="submission" date="2020-08" db="EMBL/GenBank/DDBJ databases">
        <title>Genomic Encyclopedia of Type Strains, Phase IV (KMG-IV): sequencing the most valuable type-strain genomes for metagenomic binning, comparative biology and taxonomic classification.</title>
        <authorList>
            <person name="Goeker M."/>
        </authorList>
    </citation>
    <scope>NUCLEOTIDE SEQUENCE [LARGE SCALE GENOMIC DNA]</scope>
    <source>
        <strain evidence="3 4">DSM 29854</strain>
    </source>
</reference>
<gene>
    <name evidence="3" type="ORF">FHS90_001494</name>
</gene>
<feature type="transmembrane region" description="Helical" evidence="1">
    <location>
        <begin position="50"/>
        <end position="71"/>
    </location>
</feature>
<dbReference type="Gene3D" id="3.40.720.10">
    <property type="entry name" value="Alkaline Phosphatase, subunit A"/>
    <property type="match status" value="1"/>
</dbReference>
<accession>A0A839GPH1</accession>
<dbReference type="Proteomes" id="UP000563094">
    <property type="component" value="Unassembled WGS sequence"/>
</dbReference>
<evidence type="ECO:0000259" key="2">
    <source>
        <dbReference type="Pfam" id="PF00884"/>
    </source>
</evidence>
<keyword evidence="4" id="KW-1185">Reference proteome</keyword>
<evidence type="ECO:0000256" key="1">
    <source>
        <dbReference type="SAM" id="Phobius"/>
    </source>
</evidence>
<dbReference type="GO" id="GO:0005886">
    <property type="term" value="C:plasma membrane"/>
    <property type="evidence" value="ECO:0007669"/>
    <property type="project" value="UniProtKB-SubCell"/>
</dbReference>
<keyword evidence="3" id="KW-0808">Transferase</keyword>
<name>A0A839GPH1_9BACT</name>
<dbReference type="EC" id="2.7.8.-" evidence="3"/>
<keyword evidence="1" id="KW-0472">Membrane</keyword>
<comment type="caution">
    <text evidence="3">The sequence shown here is derived from an EMBL/GenBank/DDBJ whole genome shotgun (WGS) entry which is preliminary data.</text>
</comment>
<dbReference type="RefSeq" id="WP_182512524.1">
    <property type="nucleotide sequence ID" value="NZ_JACJIQ010000005.1"/>
</dbReference>
<organism evidence="3 4">
    <name type="scientific">Rufibacter quisquiliarum</name>
    <dbReference type="NCBI Taxonomy" id="1549639"/>
    <lineage>
        <taxon>Bacteria</taxon>
        <taxon>Pseudomonadati</taxon>
        <taxon>Bacteroidota</taxon>
        <taxon>Cytophagia</taxon>
        <taxon>Cytophagales</taxon>
        <taxon>Hymenobacteraceae</taxon>
        <taxon>Rufibacter</taxon>
    </lineage>
</organism>
<dbReference type="GO" id="GO:0016776">
    <property type="term" value="F:phosphotransferase activity, phosphate group as acceptor"/>
    <property type="evidence" value="ECO:0007669"/>
    <property type="project" value="TreeGrafter"/>
</dbReference>
<evidence type="ECO:0000313" key="3">
    <source>
        <dbReference type="EMBL" id="MBA9076786.1"/>
    </source>
</evidence>
<dbReference type="EMBL" id="JACJIQ010000005">
    <property type="protein sequence ID" value="MBA9076786.1"/>
    <property type="molecule type" value="Genomic_DNA"/>
</dbReference>
<feature type="transmembrane region" description="Helical" evidence="1">
    <location>
        <begin position="83"/>
        <end position="105"/>
    </location>
</feature>
<feature type="transmembrane region" description="Helical" evidence="1">
    <location>
        <begin position="125"/>
        <end position="146"/>
    </location>
</feature>
<dbReference type="Pfam" id="PF00884">
    <property type="entry name" value="Sulfatase"/>
    <property type="match status" value="1"/>
</dbReference>
<proteinExistence type="predicted"/>
<dbReference type="PANTHER" id="PTHR30443:SF2">
    <property type="entry name" value="PHOSPHOETHANOLAMINE TRANSFERASE EPTC"/>
    <property type="match status" value="1"/>
</dbReference>
<keyword evidence="1" id="KW-1133">Transmembrane helix</keyword>
<dbReference type="InterPro" id="IPR040423">
    <property type="entry name" value="PEA_transferase"/>
</dbReference>